<dbReference type="AlphaFoldDB" id="A0A089MM90"/>
<dbReference type="RefSeq" id="WP_042211867.1">
    <property type="nucleotide sequence ID" value="NZ_CP009285.1"/>
</dbReference>
<organism evidence="3 4">
    <name type="scientific">Paenibacillus borealis</name>
    <dbReference type="NCBI Taxonomy" id="160799"/>
    <lineage>
        <taxon>Bacteria</taxon>
        <taxon>Bacillati</taxon>
        <taxon>Bacillota</taxon>
        <taxon>Bacilli</taxon>
        <taxon>Bacillales</taxon>
        <taxon>Paenibacillaceae</taxon>
        <taxon>Paenibacillus</taxon>
    </lineage>
</organism>
<sequence length="180" mass="19540">MNNSNQMLRASGILITITMLLMLLVGCNNNSMPTETMNPSIDSSSTPTSTLPQTPSQIPSPTQIGETKTFSDGGLKLEVTNVYEVRTESMNDDGGNPWEYSVFVCYPSASVTVLTADMSDVTITADGKSHANWGVLLASGGRKEIVDNMNSFNVTSDTLGIYNLESSMYVLKLEMYNNDK</sequence>
<keyword evidence="2" id="KW-0812">Transmembrane</keyword>
<evidence type="ECO:0000256" key="1">
    <source>
        <dbReference type="SAM" id="MobiDB-lite"/>
    </source>
</evidence>
<evidence type="ECO:0000313" key="4">
    <source>
        <dbReference type="Proteomes" id="UP000029518"/>
    </source>
</evidence>
<feature type="region of interest" description="Disordered" evidence="1">
    <location>
        <begin position="34"/>
        <end position="70"/>
    </location>
</feature>
<keyword evidence="2" id="KW-1133">Transmembrane helix</keyword>
<feature type="transmembrane region" description="Helical" evidence="2">
    <location>
        <begin position="7"/>
        <end position="26"/>
    </location>
</feature>
<dbReference type="OrthoDB" id="2620547at2"/>
<evidence type="ECO:0000313" key="3">
    <source>
        <dbReference type="EMBL" id="AIQ57669.1"/>
    </source>
</evidence>
<keyword evidence="4" id="KW-1185">Reference proteome</keyword>
<gene>
    <name evidence="3" type="ORF">PBOR_12570</name>
</gene>
<proteinExistence type="predicted"/>
<accession>A0A089MM90</accession>
<dbReference type="Proteomes" id="UP000029518">
    <property type="component" value="Chromosome"/>
</dbReference>
<dbReference type="EMBL" id="CP009285">
    <property type="protein sequence ID" value="AIQ57669.1"/>
    <property type="molecule type" value="Genomic_DNA"/>
</dbReference>
<reference evidence="3" key="1">
    <citation type="submission" date="2014-08" db="EMBL/GenBank/DDBJ databases">
        <title>Comparative genomics of the Paenibacillus odorifer group.</title>
        <authorList>
            <person name="den Bakker H.C."/>
            <person name="Tsai Y.-C.Y.-C."/>
            <person name="Martin N."/>
            <person name="Korlach J."/>
            <person name="Wiedmann M."/>
        </authorList>
    </citation>
    <scope>NUCLEOTIDE SEQUENCE [LARGE SCALE GENOMIC DNA]</scope>
    <source>
        <strain evidence="3">DSM 13188</strain>
    </source>
</reference>
<name>A0A089MM90_PAEBO</name>
<dbReference type="HOGENOM" id="CLU_1494830_0_0_9"/>
<protein>
    <submittedName>
        <fullName evidence="3">Uncharacterized protein</fullName>
    </submittedName>
</protein>
<evidence type="ECO:0000256" key="2">
    <source>
        <dbReference type="SAM" id="Phobius"/>
    </source>
</evidence>
<dbReference type="KEGG" id="pbd:PBOR_12570"/>
<feature type="compositionally biased region" description="Low complexity" evidence="1">
    <location>
        <begin position="39"/>
        <end position="64"/>
    </location>
</feature>
<keyword evidence="2" id="KW-0472">Membrane</keyword>